<dbReference type="SUPFAM" id="SSF50891">
    <property type="entry name" value="Cyclophilin-like"/>
    <property type="match status" value="1"/>
</dbReference>
<dbReference type="PANTHER" id="PTHR34698">
    <property type="entry name" value="5-OXOPROLINASE SUBUNIT B"/>
    <property type="match status" value="1"/>
</dbReference>
<dbReference type="Pfam" id="PF02682">
    <property type="entry name" value="CT_C_D"/>
    <property type="match status" value="1"/>
</dbReference>
<dbReference type="InterPro" id="IPR003833">
    <property type="entry name" value="CT_C_D"/>
</dbReference>
<accession>A0ABX6YL88</accession>
<reference evidence="5 6" key="1">
    <citation type="submission" date="2020-12" db="EMBL/GenBank/DDBJ databases">
        <title>Microbacterium sp. HY060.</title>
        <authorList>
            <person name="Zhou J."/>
        </authorList>
    </citation>
    <scope>NUCLEOTIDE SEQUENCE [LARGE SCALE GENOMIC DNA]</scope>
    <source>
        <strain evidence="5 6">HY60</strain>
    </source>
</reference>
<dbReference type="Gene3D" id="2.40.100.10">
    <property type="entry name" value="Cyclophilin-like"/>
    <property type="match status" value="1"/>
</dbReference>
<dbReference type="InterPro" id="IPR010016">
    <property type="entry name" value="PxpB"/>
</dbReference>
<dbReference type="SMART" id="SM00796">
    <property type="entry name" value="AHS1"/>
    <property type="match status" value="1"/>
</dbReference>
<dbReference type="PANTHER" id="PTHR34698:SF2">
    <property type="entry name" value="5-OXOPROLINASE SUBUNIT B"/>
    <property type="match status" value="1"/>
</dbReference>
<dbReference type="InterPro" id="IPR029000">
    <property type="entry name" value="Cyclophilin-like_dom_sf"/>
</dbReference>
<dbReference type="GO" id="GO:0016787">
    <property type="term" value="F:hydrolase activity"/>
    <property type="evidence" value="ECO:0007669"/>
    <property type="project" value="UniProtKB-KW"/>
</dbReference>
<keyword evidence="3" id="KW-0067">ATP-binding</keyword>
<name>A0ABX6YL88_9MICO</name>
<evidence type="ECO:0000313" key="5">
    <source>
        <dbReference type="EMBL" id="QPZ39107.1"/>
    </source>
</evidence>
<gene>
    <name evidence="5" type="ORF">HCR76_03250</name>
</gene>
<evidence type="ECO:0000256" key="2">
    <source>
        <dbReference type="ARBA" id="ARBA00022801"/>
    </source>
</evidence>
<keyword evidence="1" id="KW-0547">Nucleotide-binding</keyword>
<dbReference type="RefSeq" id="WP_166984744.1">
    <property type="nucleotide sequence ID" value="NZ_CP061169.1"/>
</dbReference>
<dbReference type="Proteomes" id="UP000662814">
    <property type="component" value="Chromosome"/>
</dbReference>
<evidence type="ECO:0000313" key="6">
    <source>
        <dbReference type="Proteomes" id="UP000662814"/>
    </source>
</evidence>
<sequence length="208" mass="22365">MSVTSTRSIRIVGDSALLVECASLSEVMALHRGLSERPESVIDVVPAARTILVTVARHSELEPVRRWLAEAALVTESPGAAAETVFIDVHYDGADLADVARYTGLSERELIACHTRSTWRVAFGGFAPGFAYLVTDHERLSVPRRNSPRTEVPAGSVALAGGFAGVYPRASPGGWQLIGHTDADLWNVEREHPALLEPGVVVAFREAS</sequence>
<keyword evidence="2 5" id="KW-0378">Hydrolase</keyword>
<keyword evidence="6" id="KW-1185">Reference proteome</keyword>
<protein>
    <submittedName>
        <fullName evidence="5">Allophanate hydrolase subunit 1</fullName>
    </submittedName>
</protein>
<feature type="domain" description="Carboxyltransferase" evidence="4">
    <location>
        <begin position="7"/>
        <end position="196"/>
    </location>
</feature>
<organism evidence="5 6">
    <name type="scientific">Paramicrobacterium chengjingii</name>
    <dbReference type="NCBI Taxonomy" id="2769067"/>
    <lineage>
        <taxon>Bacteria</taxon>
        <taxon>Bacillati</taxon>
        <taxon>Actinomycetota</taxon>
        <taxon>Actinomycetes</taxon>
        <taxon>Micrococcales</taxon>
        <taxon>Microbacteriaceae</taxon>
        <taxon>Paramicrobacterium</taxon>
    </lineage>
</organism>
<evidence type="ECO:0000256" key="1">
    <source>
        <dbReference type="ARBA" id="ARBA00022741"/>
    </source>
</evidence>
<dbReference type="SUPFAM" id="SSF160467">
    <property type="entry name" value="PH0987 N-terminal domain-like"/>
    <property type="match status" value="1"/>
</dbReference>
<proteinExistence type="predicted"/>
<dbReference type="Gene3D" id="3.30.1360.40">
    <property type="match status" value="1"/>
</dbReference>
<dbReference type="EMBL" id="CP061169">
    <property type="protein sequence ID" value="QPZ39107.1"/>
    <property type="molecule type" value="Genomic_DNA"/>
</dbReference>
<evidence type="ECO:0000259" key="4">
    <source>
        <dbReference type="SMART" id="SM00796"/>
    </source>
</evidence>
<evidence type="ECO:0000256" key="3">
    <source>
        <dbReference type="ARBA" id="ARBA00022840"/>
    </source>
</evidence>